<accession>A0A5Q3BR20</accession>
<dbReference type="EMBL" id="NILC01000026">
    <property type="protein sequence ID" value="TWL25368.1"/>
    <property type="molecule type" value="Genomic_DNA"/>
</dbReference>
<dbReference type="Proteomes" id="UP000435910">
    <property type="component" value="Unassembled WGS sequence"/>
</dbReference>
<dbReference type="RefSeq" id="WP_009328380.1">
    <property type="nucleotide sequence ID" value="NZ_BOQW01000004.1"/>
</dbReference>
<protein>
    <submittedName>
        <fullName evidence="1">Uncharacterized protein</fullName>
    </submittedName>
</protein>
<name>A0A5Q3BR20_BACLI</name>
<dbReference type="AlphaFoldDB" id="A0A5Q3BR20"/>
<sequence length="236" mass="27506">MNDLRDFYILGLPIETSIGDCHFIKIKDYYKFAQYLNLVRMSRDEIAYSLFSANQTESSKEVKKLTLFEVVTQLPLFTEAYHKVLSKMFNDEGILEKVTQDNFTEIRKLILDMNLLKEEKINPNPIIQKAIERSKRLKSLESSELNLTNMISSIVAFGSSDYEKIVNWTIYQVYMTFLRIALLKKYDTSTLFATVDPDHAKNIEDWSKDIEIFEDDNHTLSKKEAENISKMISSSH</sequence>
<comment type="caution">
    <text evidence="1">The sequence shown here is derived from an EMBL/GenBank/DDBJ whole genome shotgun (WGS) entry which is preliminary data.</text>
</comment>
<organism evidence="1 2">
    <name type="scientific">Bacillus licheniformis</name>
    <dbReference type="NCBI Taxonomy" id="1402"/>
    <lineage>
        <taxon>Bacteria</taxon>
        <taxon>Bacillati</taxon>
        <taxon>Bacillota</taxon>
        <taxon>Bacilli</taxon>
        <taxon>Bacillales</taxon>
        <taxon>Bacillaceae</taxon>
        <taxon>Bacillus</taxon>
    </lineage>
</organism>
<reference evidence="1 2" key="1">
    <citation type="submission" date="2019-06" db="EMBL/GenBank/DDBJ databases">
        <title>Genome sequence analysis of &gt;100 Bacillus licheniformis strains suggests intrinsic resistance to this species.</title>
        <authorList>
            <person name="Wels M."/>
            <person name="Siezen R.J."/>
            <person name="Johansen E."/>
            <person name="Stuer-Lauridsen B."/>
            <person name="Bjerre K."/>
            <person name="Nielsen B.K.K."/>
        </authorList>
    </citation>
    <scope>NUCLEOTIDE SEQUENCE [LARGE SCALE GENOMIC DNA]</scope>
    <source>
        <strain evidence="1 2">BAC-16736</strain>
    </source>
</reference>
<evidence type="ECO:0000313" key="1">
    <source>
        <dbReference type="EMBL" id="TWL25368.1"/>
    </source>
</evidence>
<evidence type="ECO:0000313" key="2">
    <source>
        <dbReference type="Proteomes" id="UP000435910"/>
    </source>
</evidence>
<gene>
    <name evidence="1" type="ORF">CHCC16736_4251</name>
</gene>
<proteinExistence type="predicted"/>